<dbReference type="PANTHER" id="PTHR46093">
    <property type="entry name" value="ACYL-COA-BINDING DOMAIN-CONTAINING PROTEIN 5"/>
    <property type="match status" value="1"/>
</dbReference>
<dbReference type="InterPro" id="IPR015915">
    <property type="entry name" value="Kelch-typ_b-propeller"/>
</dbReference>
<sequence length="246" mass="27348">MSIFSKFTKHADKGVYPWSQKKLNVTSPLPRGGHSADQVALGNDIYLFGGIAKGQPRRDLFIIESIFGGEPRNPDEKCDENLYVLNINTKQWARPQIDGNLPHGRFGHSAVIFGSRMYIFGGQVDGHYLNDLIAFDVTTLESSAPRWEFIVAGNEGPFGRTGHISAYHGGKIYVFGGTDGEAFYNDIWAYDIQYNAWSQIQATNHIPAPREHAAATIVDDVVYVFGGRGPEGEEYGDLCAFRIRSR</sequence>
<dbReference type="PANTHER" id="PTHR46093:SF18">
    <property type="entry name" value="FIBRONECTIN TYPE-III DOMAIN-CONTAINING PROTEIN"/>
    <property type="match status" value="1"/>
</dbReference>
<keyword evidence="1" id="KW-0880">Kelch repeat</keyword>
<dbReference type="AlphaFoldDB" id="A0A433QHM1"/>
<reference evidence="3 4" key="1">
    <citation type="journal article" date="2018" name="New Phytol.">
        <title>Phylogenomics of Endogonaceae and evolution of mycorrhizas within Mucoromycota.</title>
        <authorList>
            <person name="Chang Y."/>
            <person name="Desiro A."/>
            <person name="Na H."/>
            <person name="Sandor L."/>
            <person name="Lipzen A."/>
            <person name="Clum A."/>
            <person name="Barry K."/>
            <person name="Grigoriev I.V."/>
            <person name="Martin F.M."/>
            <person name="Stajich J.E."/>
            <person name="Smith M.E."/>
            <person name="Bonito G."/>
            <person name="Spatafora J.W."/>
        </authorList>
    </citation>
    <scope>NUCLEOTIDE SEQUENCE [LARGE SCALE GENOMIC DNA]</scope>
    <source>
        <strain evidence="3 4">AD002</strain>
    </source>
</reference>
<organism evidence="3 4">
    <name type="scientific">Jimgerdemannia flammicorona</name>
    <dbReference type="NCBI Taxonomy" id="994334"/>
    <lineage>
        <taxon>Eukaryota</taxon>
        <taxon>Fungi</taxon>
        <taxon>Fungi incertae sedis</taxon>
        <taxon>Mucoromycota</taxon>
        <taxon>Mucoromycotina</taxon>
        <taxon>Endogonomycetes</taxon>
        <taxon>Endogonales</taxon>
        <taxon>Endogonaceae</taxon>
        <taxon>Jimgerdemannia</taxon>
    </lineage>
</organism>
<evidence type="ECO:0000256" key="1">
    <source>
        <dbReference type="ARBA" id="ARBA00022441"/>
    </source>
</evidence>
<dbReference type="Pfam" id="PF24681">
    <property type="entry name" value="Kelch_KLHDC2_KLHL20_DRC7"/>
    <property type="match status" value="1"/>
</dbReference>
<comment type="caution">
    <text evidence="3">The sequence shown here is derived from an EMBL/GenBank/DDBJ whole genome shotgun (WGS) entry which is preliminary data.</text>
</comment>
<keyword evidence="4" id="KW-1185">Reference proteome</keyword>
<name>A0A433QHM1_9FUNG</name>
<evidence type="ECO:0008006" key="5">
    <source>
        <dbReference type="Google" id="ProtNLM"/>
    </source>
</evidence>
<proteinExistence type="predicted"/>
<evidence type="ECO:0000313" key="3">
    <source>
        <dbReference type="EMBL" id="RUS29259.1"/>
    </source>
</evidence>
<dbReference type="Proteomes" id="UP000274822">
    <property type="component" value="Unassembled WGS sequence"/>
</dbReference>
<dbReference type="EMBL" id="RBNJ01005390">
    <property type="protein sequence ID" value="RUS29259.1"/>
    <property type="molecule type" value="Genomic_DNA"/>
</dbReference>
<gene>
    <name evidence="3" type="ORF">BC938DRAFT_480867</name>
</gene>
<accession>A0A433QHM1</accession>
<evidence type="ECO:0000256" key="2">
    <source>
        <dbReference type="ARBA" id="ARBA00022737"/>
    </source>
</evidence>
<keyword evidence="2" id="KW-0677">Repeat</keyword>
<dbReference type="Gene3D" id="2.120.10.80">
    <property type="entry name" value="Kelch-type beta propeller"/>
    <property type="match status" value="1"/>
</dbReference>
<dbReference type="SUPFAM" id="SSF117281">
    <property type="entry name" value="Kelch motif"/>
    <property type="match status" value="1"/>
</dbReference>
<protein>
    <recommendedName>
        <fullName evidence="5">Galactose oxidase</fullName>
    </recommendedName>
</protein>
<evidence type="ECO:0000313" key="4">
    <source>
        <dbReference type="Proteomes" id="UP000274822"/>
    </source>
</evidence>